<accession>A0A553PM29</accession>
<evidence type="ECO:0000256" key="9">
    <source>
        <dbReference type="ARBA" id="ARBA00023242"/>
    </source>
</evidence>
<feature type="region of interest" description="Disordered" evidence="11">
    <location>
        <begin position="155"/>
        <end position="261"/>
    </location>
</feature>
<dbReference type="GO" id="GO:0030182">
    <property type="term" value="P:neuron differentiation"/>
    <property type="evidence" value="ECO:0007669"/>
    <property type="project" value="TreeGrafter"/>
</dbReference>
<evidence type="ECO:0000259" key="12">
    <source>
        <dbReference type="PROSITE" id="PS50157"/>
    </source>
</evidence>
<organism evidence="13 14">
    <name type="scientific">Tigriopus californicus</name>
    <name type="common">Marine copepod</name>
    <dbReference type="NCBI Taxonomy" id="6832"/>
    <lineage>
        <taxon>Eukaryota</taxon>
        <taxon>Metazoa</taxon>
        <taxon>Ecdysozoa</taxon>
        <taxon>Arthropoda</taxon>
        <taxon>Crustacea</taxon>
        <taxon>Multicrustacea</taxon>
        <taxon>Hexanauplia</taxon>
        <taxon>Copepoda</taxon>
        <taxon>Harpacticoida</taxon>
        <taxon>Harpacticidae</taxon>
        <taxon>Tigriopus</taxon>
    </lineage>
</organism>
<feature type="domain" description="C2H2-type" evidence="12">
    <location>
        <begin position="355"/>
        <end position="382"/>
    </location>
</feature>
<feature type="region of interest" description="Disordered" evidence="11">
    <location>
        <begin position="424"/>
        <end position="467"/>
    </location>
</feature>
<evidence type="ECO:0000256" key="2">
    <source>
        <dbReference type="ARBA" id="ARBA00022723"/>
    </source>
</evidence>
<dbReference type="Gene3D" id="3.30.160.60">
    <property type="entry name" value="Classic Zinc Finger"/>
    <property type="match status" value="2"/>
</dbReference>
<dbReference type="PANTHER" id="PTHR15065">
    <property type="entry name" value="INSULINOMA-ASSOCIATED 1"/>
    <property type="match status" value="1"/>
</dbReference>
<name>A0A553PM29_TIGCA</name>
<evidence type="ECO:0000256" key="4">
    <source>
        <dbReference type="ARBA" id="ARBA00022771"/>
    </source>
</evidence>
<feature type="compositionally biased region" description="Low complexity" evidence="11">
    <location>
        <begin position="180"/>
        <end position="216"/>
    </location>
</feature>
<dbReference type="GO" id="GO:0001227">
    <property type="term" value="F:DNA-binding transcription repressor activity, RNA polymerase II-specific"/>
    <property type="evidence" value="ECO:0007669"/>
    <property type="project" value="TreeGrafter"/>
</dbReference>
<keyword evidence="3" id="KW-0677">Repeat</keyword>
<dbReference type="PROSITE" id="PS50157">
    <property type="entry name" value="ZINC_FINGER_C2H2_2"/>
    <property type="match status" value="3"/>
</dbReference>
<keyword evidence="6" id="KW-0805">Transcription regulation</keyword>
<sequence length="587" mass="64484">MPKGVMVPRTSPVHQVRFSDEENASPLDVTIEEEPDEEEEEEVGEGGREEAEDLDTGPPRTPEISTPPIAPRPLVVPPTHPQRLSSLPPPPPGLSSSLAAMYSARLGSDADYLRYKACKDSAESFYSRLATLSALHSYGYYLHPLTLPSLMSQYQQRLQPNPQPQPHPQHPAPSMAFNGNLSPCSTSSNNSLSSPISLANQNGLNTTSSTLSTQSNHSQRSSVKRKPLEDSANHSTTNANTYPSSSTPIPNKKAKISPLPKRKVSRKLAFDDFKTSPVSGTLIRELAEGEEVPAIRKGDIDPEFNVVEITEEAKAELAKIENNIGDFICRLCKEVYEDAFGLAQHRCSMIVHVEYRCPECDKIFNCPANLASHRRWHKPRNHVSMVTKPELSSPHEDISNEGTIGCEVCGKKFKKVNSLKKHYHHHHPSSIFSNNNNNNNNNNNTNNNNIGPLPEEEKSPQSSGYSIVDLLSPSRKSSSLSPKHACPTCNMDFDSLEDLDLHHRRVHDQGSPSPSETLFPCKLCPQVFETLSELTVHAGKAHFPALASNFSRYHHGVGGGLVSIPHQPTMFPQGGPLLSIAALSSRS</sequence>
<keyword evidence="9" id="KW-0539">Nucleus</keyword>
<feature type="domain" description="C2H2-type" evidence="12">
    <location>
        <begin position="404"/>
        <end position="426"/>
    </location>
</feature>
<dbReference type="GO" id="GO:0000978">
    <property type="term" value="F:RNA polymerase II cis-regulatory region sequence-specific DNA binding"/>
    <property type="evidence" value="ECO:0007669"/>
    <property type="project" value="TreeGrafter"/>
</dbReference>
<dbReference type="GO" id="GO:0008270">
    <property type="term" value="F:zinc ion binding"/>
    <property type="evidence" value="ECO:0007669"/>
    <property type="project" value="UniProtKB-KW"/>
</dbReference>
<comment type="caution">
    <text evidence="13">The sequence shown here is derived from an EMBL/GenBank/DDBJ whole genome shotgun (WGS) entry which is preliminary data.</text>
</comment>
<protein>
    <recommendedName>
        <fullName evidence="12">C2H2-type domain-containing protein</fullName>
    </recommendedName>
</protein>
<gene>
    <name evidence="13" type="ORF">TCAL_07568</name>
</gene>
<reference evidence="13 14" key="1">
    <citation type="journal article" date="2018" name="Nat. Ecol. Evol.">
        <title>Genomic signatures of mitonuclear coevolution across populations of Tigriopus californicus.</title>
        <authorList>
            <person name="Barreto F.S."/>
            <person name="Watson E.T."/>
            <person name="Lima T.G."/>
            <person name="Willett C.S."/>
            <person name="Edmands S."/>
            <person name="Li W."/>
            <person name="Burton R.S."/>
        </authorList>
    </citation>
    <scope>NUCLEOTIDE SEQUENCE [LARGE SCALE GENOMIC DNA]</scope>
    <source>
        <strain evidence="13 14">San Diego</strain>
    </source>
</reference>
<evidence type="ECO:0000256" key="3">
    <source>
        <dbReference type="ARBA" id="ARBA00022737"/>
    </source>
</evidence>
<dbReference type="AlphaFoldDB" id="A0A553PM29"/>
<keyword evidence="14" id="KW-1185">Reference proteome</keyword>
<dbReference type="GO" id="GO:0010564">
    <property type="term" value="P:regulation of cell cycle process"/>
    <property type="evidence" value="ECO:0007669"/>
    <property type="project" value="TreeGrafter"/>
</dbReference>
<evidence type="ECO:0000256" key="8">
    <source>
        <dbReference type="ARBA" id="ARBA00023163"/>
    </source>
</evidence>
<dbReference type="InterPro" id="IPR042972">
    <property type="entry name" value="INSM1/2"/>
</dbReference>
<dbReference type="Proteomes" id="UP000318571">
    <property type="component" value="Chromosome 11"/>
</dbReference>
<evidence type="ECO:0000256" key="1">
    <source>
        <dbReference type="ARBA" id="ARBA00004123"/>
    </source>
</evidence>
<dbReference type="InterPro" id="IPR036236">
    <property type="entry name" value="Znf_C2H2_sf"/>
</dbReference>
<dbReference type="OrthoDB" id="8953942at2759"/>
<feature type="compositionally biased region" description="Low complexity" evidence="11">
    <location>
        <begin position="434"/>
        <end position="449"/>
    </location>
</feature>
<keyword evidence="4 10" id="KW-0863">Zinc-finger</keyword>
<dbReference type="InterPro" id="IPR013087">
    <property type="entry name" value="Znf_C2H2_type"/>
</dbReference>
<dbReference type="PANTHER" id="PTHR15065:SF4">
    <property type="entry name" value="LD18634P"/>
    <property type="match status" value="1"/>
</dbReference>
<evidence type="ECO:0000256" key="6">
    <source>
        <dbReference type="ARBA" id="ARBA00023015"/>
    </source>
</evidence>
<feature type="region of interest" description="Disordered" evidence="11">
    <location>
        <begin position="1"/>
        <end position="93"/>
    </location>
</feature>
<proteinExistence type="predicted"/>
<evidence type="ECO:0000256" key="5">
    <source>
        <dbReference type="ARBA" id="ARBA00022833"/>
    </source>
</evidence>
<dbReference type="OMA" id="ESAFCIS"/>
<feature type="compositionally biased region" description="Acidic residues" evidence="11">
    <location>
        <begin position="30"/>
        <end position="55"/>
    </location>
</feature>
<dbReference type="SMART" id="SM00355">
    <property type="entry name" value="ZnF_C2H2"/>
    <property type="match status" value="5"/>
</dbReference>
<feature type="compositionally biased region" description="Pro residues" evidence="11">
    <location>
        <begin position="68"/>
        <end position="80"/>
    </location>
</feature>
<keyword evidence="2" id="KW-0479">Metal-binding</keyword>
<evidence type="ECO:0000313" key="14">
    <source>
        <dbReference type="Proteomes" id="UP000318571"/>
    </source>
</evidence>
<feature type="compositionally biased region" description="Polar residues" evidence="11">
    <location>
        <begin position="233"/>
        <end position="249"/>
    </location>
</feature>
<dbReference type="GO" id="GO:0005634">
    <property type="term" value="C:nucleus"/>
    <property type="evidence" value="ECO:0007669"/>
    <property type="project" value="UniProtKB-SubCell"/>
</dbReference>
<keyword evidence="7" id="KW-0238">DNA-binding</keyword>
<dbReference type="Pfam" id="PF00096">
    <property type="entry name" value="zf-C2H2"/>
    <property type="match status" value="2"/>
</dbReference>
<dbReference type="SUPFAM" id="SSF57667">
    <property type="entry name" value="beta-beta-alpha zinc fingers"/>
    <property type="match status" value="2"/>
</dbReference>
<dbReference type="GO" id="GO:0017053">
    <property type="term" value="C:transcription repressor complex"/>
    <property type="evidence" value="ECO:0007669"/>
    <property type="project" value="TreeGrafter"/>
</dbReference>
<dbReference type="EMBL" id="VCGU01000003">
    <property type="protein sequence ID" value="TRY78739.1"/>
    <property type="molecule type" value="Genomic_DNA"/>
</dbReference>
<evidence type="ECO:0000256" key="10">
    <source>
        <dbReference type="PROSITE-ProRule" id="PRU00042"/>
    </source>
</evidence>
<dbReference type="FunFam" id="3.30.160.60:FF:000488">
    <property type="entry name" value="Insulinoma-associated protein 2"/>
    <property type="match status" value="1"/>
</dbReference>
<feature type="domain" description="C2H2-type" evidence="12">
    <location>
        <begin position="484"/>
        <end position="512"/>
    </location>
</feature>
<keyword evidence="5" id="KW-0862">Zinc</keyword>
<feature type="compositionally biased region" description="Pro residues" evidence="11">
    <location>
        <begin position="161"/>
        <end position="171"/>
    </location>
</feature>
<evidence type="ECO:0000313" key="13">
    <source>
        <dbReference type="EMBL" id="TRY78739.1"/>
    </source>
</evidence>
<keyword evidence="8" id="KW-0804">Transcription</keyword>
<evidence type="ECO:0000256" key="7">
    <source>
        <dbReference type="ARBA" id="ARBA00023125"/>
    </source>
</evidence>
<dbReference type="STRING" id="6832.A0A553PM29"/>
<evidence type="ECO:0000256" key="11">
    <source>
        <dbReference type="SAM" id="MobiDB-lite"/>
    </source>
</evidence>
<feature type="compositionally biased region" description="Basic residues" evidence="11">
    <location>
        <begin position="252"/>
        <end position="261"/>
    </location>
</feature>
<comment type="subcellular location">
    <subcellularLocation>
        <location evidence="1">Nucleus</location>
    </subcellularLocation>
</comment>
<dbReference type="PROSITE" id="PS00028">
    <property type="entry name" value="ZINC_FINGER_C2H2_1"/>
    <property type="match status" value="3"/>
</dbReference>